<sequence>MKKILIIGEDNACRSQMAEGWMRYYTRNHAEVVSAGLTKQPVDLHAANSMSNAIIDISRHVSKSIEEVNGEEYDFVLYVFEPASLDGIELKGTPKVIVQPFDKPQQGANAKETDANYARIRDEIENYCFDFAHQYIRKLY</sequence>
<reference evidence="3 4" key="1">
    <citation type="submission" date="2019-03" db="EMBL/GenBank/DDBJ databases">
        <title>Genomic Encyclopedia of Archaeal and Bacterial Type Strains, Phase II (KMG-II): from individual species to whole genera.</title>
        <authorList>
            <person name="Goeker M."/>
        </authorList>
    </citation>
    <scope>NUCLEOTIDE SEQUENCE [LARGE SCALE GENOMIC DNA]</scope>
    <source>
        <strain evidence="3 4">RL-C</strain>
    </source>
</reference>
<dbReference type="EMBL" id="SLWB01000007">
    <property type="protein sequence ID" value="TCN67724.1"/>
    <property type="molecule type" value="Genomic_DNA"/>
</dbReference>
<dbReference type="PANTHER" id="PTHR43428">
    <property type="entry name" value="ARSENATE REDUCTASE"/>
    <property type="match status" value="1"/>
</dbReference>
<comment type="caution">
    <text evidence="3">The sequence shown here is derived from an EMBL/GenBank/DDBJ whole genome shotgun (WGS) entry which is preliminary data.</text>
</comment>
<evidence type="ECO:0000313" key="4">
    <source>
        <dbReference type="Proteomes" id="UP000294830"/>
    </source>
</evidence>
<dbReference type="GO" id="GO:0046685">
    <property type="term" value="P:response to arsenic-containing substance"/>
    <property type="evidence" value="ECO:0007669"/>
    <property type="project" value="UniProtKB-KW"/>
</dbReference>
<evidence type="ECO:0000256" key="1">
    <source>
        <dbReference type="ARBA" id="ARBA00022849"/>
    </source>
</evidence>
<proteinExistence type="predicted"/>
<dbReference type="PANTHER" id="PTHR43428:SF1">
    <property type="entry name" value="ARSENATE REDUCTASE"/>
    <property type="match status" value="1"/>
</dbReference>
<dbReference type="Pfam" id="PF01451">
    <property type="entry name" value="LMWPc"/>
    <property type="match status" value="1"/>
</dbReference>
<dbReference type="SUPFAM" id="SSF52788">
    <property type="entry name" value="Phosphotyrosine protein phosphatases I"/>
    <property type="match status" value="1"/>
</dbReference>
<protein>
    <submittedName>
        <fullName evidence="3">Arsenate reductase</fullName>
    </submittedName>
</protein>
<dbReference type="AlphaFoldDB" id="A0A4R2EMM2"/>
<gene>
    <name evidence="3" type="ORF">CLV25_107183</name>
</gene>
<keyword evidence="4" id="KW-1185">Reference proteome</keyword>
<keyword evidence="1" id="KW-0059">Arsenical resistance</keyword>
<accession>A0A4R2EMM2</accession>
<evidence type="ECO:0000259" key="2">
    <source>
        <dbReference type="SMART" id="SM00226"/>
    </source>
</evidence>
<evidence type="ECO:0000313" key="3">
    <source>
        <dbReference type="EMBL" id="TCN67724.1"/>
    </source>
</evidence>
<organism evidence="3 4">
    <name type="scientific">Acetobacteroides hydrogenigenes</name>
    <dbReference type="NCBI Taxonomy" id="979970"/>
    <lineage>
        <taxon>Bacteria</taxon>
        <taxon>Pseudomonadati</taxon>
        <taxon>Bacteroidota</taxon>
        <taxon>Bacteroidia</taxon>
        <taxon>Bacteroidales</taxon>
        <taxon>Rikenellaceae</taxon>
        <taxon>Acetobacteroides</taxon>
    </lineage>
</organism>
<dbReference type="Proteomes" id="UP000294830">
    <property type="component" value="Unassembled WGS sequence"/>
</dbReference>
<dbReference type="InterPro" id="IPR036196">
    <property type="entry name" value="Ptyr_pPase_sf"/>
</dbReference>
<feature type="domain" description="Phosphotyrosine protein phosphatase I" evidence="2">
    <location>
        <begin position="2"/>
        <end position="134"/>
    </location>
</feature>
<name>A0A4R2EMM2_9BACT</name>
<dbReference type="SMART" id="SM00226">
    <property type="entry name" value="LMWPc"/>
    <property type="match status" value="1"/>
</dbReference>
<dbReference type="Gene3D" id="3.40.50.2300">
    <property type="match status" value="1"/>
</dbReference>
<dbReference type="OrthoDB" id="9799096at2"/>
<dbReference type="InterPro" id="IPR023485">
    <property type="entry name" value="Ptyr_pPase"/>
</dbReference>
<dbReference type="RefSeq" id="WP_131839353.1">
    <property type="nucleotide sequence ID" value="NZ_SLWB01000007.1"/>
</dbReference>